<dbReference type="Proteomes" id="UP000197092">
    <property type="component" value="Chromosome 2"/>
</dbReference>
<reference evidence="2" key="1">
    <citation type="submission" date="2016-12" db="EMBL/GenBank/DDBJ databases">
        <title>Comparative genomic analysis reveals the diversity, evolution, and environmental adaptation strategies of the genus Vibrio.</title>
        <authorList>
            <person name="Lin H."/>
            <person name="Wang X."/>
            <person name="Zhang X.-H."/>
        </authorList>
    </citation>
    <scope>NUCLEOTIDE SEQUENCE [LARGE SCALE GENOMIC DNA]</scope>
    <source>
        <strain evidence="2">QT6D1</strain>
    </source>
</reference>
<dbReference type="AlphaFoldDB" id="A0AAN1FJV3"/>
<organism evidence="1 2">
    <name type="scientific">Vibrio mediterranei</name>
    <dbReference type="NCBI Taxonomy" id="689"/>
    <lineage>
        <taxon>Bacteria</taxon>
        <taxon>Pseudomonadati</taxon>
        <taxon>Pseudomonadota</taxon>
        <taxon>Gammaproteobacteria</taxon>
        <taxon>Vibrionales</taxon>
        <taxon>Vibrionaceae</taxon>
        <taxon>Vibrio</taxon>
    </lineage>
</organism>
<name>A0AAN1FJV3_9VIBR</name>
<evidence type="ECO:0000313" key="1">
    <source>
        <dbReference type="EMBL" id="ASI91975.1"/>
    </source>
</evidence>
<evidence type="ECO:0000313" key="2">
    <source>
        <dbReference type="Proteomes" id="UP000197092"/>
    </source>
</evidence>
<dbReference type="EMBL" id="CP018309">
    <property type="protein sequence ID" value="ASI91975.1"/>
    <property type="molecule type" value="Genomic_DNA"/>
</dbReference>
<gene>
    <name evidence="1" type="ORF">BSZ05_19285</name>
</gene>
<accession>A0AAN1FJV3</accession>
<dbReference type="KEGG" id="vsh:BSZ05_19285"/>
<proteinExistence type="predicted"/>
<protein>
    <submittedName>
        <fullName evidence="1">Uncharacterized protein</fullName>
    </submittedName>
</protein>
<sequence>MNTKCFPERVSNNVTSMNSQCWEPIDIEPNRYFNPSVVPGYEIKHGPKGNPLHGCVEPAFEQGLAQRYQQLKHEKPSLKVKRAHFAMPQLDAAQLPSASDYELISEPRSLCSTSVSLVLAPQADIDKARIGYHFKGNKLEDLRDRLESENSLDGLIGNLGYFMTKELNIGDHIWSHRRRFPNPDHQLPEVLSYLGFYYFSDENGKVETAGFPSAHDAAVAIDHAGNVQIVPSLTFRQFNVTIGEASFDVDCFNPSLELLSQHDVALFNVKFPMQHQGDLVEFSPMLELEGRVNLFLANQGDGIKPFEEVVAIWNGTCPLPSFGTLISIEEKYFESLFSETPQVGQAVKVIPVANEIDLCDYKQILGGLVPSVINGQSLVPTGPTVSAMQAEAALDTVANTDSPLSRSGKETNNFDALIREPSGLFIETEKHIGYLLFDGRHEMSIGANIVDVANLVQRLSQPDLDFFDGESVINAISIDGGSAMKVYAAKTSATKAPTMDLLNRVAAGGRNAPGNDPQGLNLYSTVILELNNA</sequence>
<dbReference type="RefSeq" id="WP_231896676.1">
    <property type="nucleotide sequence ID" value="NZ_CP018309.1"/>
</dbReference>